<evidence type="ECO:0008006" key="3">
    <source>
        <dbReference type="Google" id="ProtNLM"/>
    </source>
</evidence>
<name>A0ABW8D1T5_STRBI</name>
<evidence type="ECO:0000313" key="2">
    <source>
        <dbReference type="Proteomes" id="UP001614391"/>
    </source>
</evidence>
<evidence type="ECO:0000313" key="1">
    <source>
        <dbReference type="EMBL" id="MFI9123819.1"/>
    </source>
</evidence>
<sequence length="72" mass="8423">MEEQWAPLPTRYAVDKNGRIGRVQERYLGSVYLRPPGGGREWTVPPEELRRPTEAEMRQIRVYITPVQAVDR</sequence>
<comment type="caution">
    <text evidence="1">The sequence shown here is derived from an EMBL/GenBank/DDBJ whole genome shotgun (WGS) entry which is preliminary data.</text>
</comment>
<dbReference type="EMBL" id="JBITYT010000023">
    <property type="protein sequence ID" value="MFI9123819.1"/>
    <property type="molecule type" value="Genomic_DNA"/>
</dbReference>
<reference evidence="1 2" key="1">
    <citation type="submission" date="2024-10" db="EMBL/GenBank/DDBJ databases">
        <title>The Natural Products Discovery Center: Release of the First 8490 Sequenced Strains for Exploring Actinobacteria Biosynthetic Diversity.</title>
        <authorList>
            <person name="Kalkreuter E."/>
            <person name="Kautsar S.A."/>
            <person name="Yang D."/>
            <person name="Bader C.D."/>
            <person name="Teijaro C.N."/>
            <person name="Fluegel L."/>
            <person name="Davis C.M."/>
            <person name="Simpson J.R."/>
            <person name="Lauterbach L."/>
            <person name="Steele A.D."/>
            <person name="Gui C."/>
            <person name="Meng S."/>
            <person name="Li G."/>
            <person name="Viehrig K."/>
            <person name="Ye F."/>
            <person name="Su P."/>
            <person name="Kiefer A.F."/>
            <person name="Nichols A."/>
            <person name="Cepeda A.J."/>
            <person name="Yan W."/>
            <person name="Fan B."/>
            <person name="Jiang Y."/>
            <person name="Adhikari A."/>
            <person name="Zheng C.-J."/>
            <person name="Schuster L."/>
            <person name="Cowan T.M."/>
            <person name="Smanski M.J."/>
            <person name="Chevrette M.G."/>
            <person name="De Carvalho L.P.S."/>
            <person name="Shen B."/>
        </authorList>
    </citation>
    <scope>NUCLEOTIDE SEQUENCE [LARGE SCALE GENOMIC DNA]</scope>
    <source>
        <strain evidence="1 2">NPDC053346</strain>
    </source>
</reference>
<protein>
    <recommendedName>
        <fullName evidence="3">Transposase</fullName>
    </recommendedName>
</protein>
<organism evidence="1 2">
    <name type="scientific">Streptomyces bikiniensis</name>
    <dbReference type="NCBI Taxonomy" id="1896"/>
    <lineage>
        <taxon>Bacteria</taxon>
        <taxon>Bacillati</taxon>
        <taxon>Actinomycetota</taxon>
        <taxon>Actinomycetes</taxon>
        <taxon>Kitasatosporales</taxon>
        <taxon>Streptomycetaceae</taxon>
        <taxon>Streptomyces</taxon>
    </lineage>
</organism>
<accession>A0ABW8D1T5</accession>
<keyword evidence="2" id="KW-1185">Reference proteome</keyword>
<gene>
    <name evidence="1" type="ORF">ACIGW0_31260</name>
</gene>
<dbReference type="Proteomes" id="UP001614391">
    <property type="component" value="Unassembled WGS sequence"/>
</dbReference>
<proteinExistence type="predicted"/>
<dbReference type="RefSeq" id="WP_399621559.1">
    <property type="nucleotide sequence ID" value="NZ_JBITYT010000023.1"/>
</dbReference>